<comment type="cofactor">
    <cofactor evidence="1">
        <name>pantetheine 4'-phosphate</name>
        <dbReference type="ChEBI" id="CHEBI:47942"/>
    </cofactor>
</comment>
<dbReference type="InterPro" id="IPR014030">
    <property type="entry name" value="Ketoacyl_synth_N"/>
</dbReference>
<dbReference type="Gene3D" id="1.10.1200.10">
    <property type="entry name" value="ACP-like"/>
    <property type="match status" value="1"/>
</dbReference>
<gene>
    <name evidence="8" type="ORF">J2S57_005952</name>
</gene>
<dbReference type="PANTHER" id="PTHR43775">
    <property type="entry name" value="FATTY ACID SYNTHASE"/>
    <property type="match status" value="1"/>
</dbReference>
<reference evidence="8 9" key="1">
    <citation type="submission" date="2023-07" db="EMBL/GenBank/DDBJ databases">
        <title>Sequencing the genomes of 1000 actinobacteria strains.</title>
        <authorList>
            <person name="Klenk H.-P."/>
        </authorList>
    </citation>
    <scope>NUCLEOTIDE SEQUENCE [LARGE SCALE GENOMIC DNA]</scope>
    <source>
        <strain evidence="8 9">DSM 44388</strain>
    </source>
</reference>
<dbReference type="Pfam" id="PF02801">
    <property type="entry name" value="Ketoacyl-synt_C"/>
    <property type="match status" value="1"/>
</dbReference>
<dbReference type="GO" id="GO:0016740">
    <property type="term" value="F:transferase activity"/>
    <property type="evidence" value="ECO:0007669"/>
    <property type="project" value="UniProtKB-KW"/>
</dbReference>
<feature type="compositionally biased region" description="Basic and acidic residues" evidence="5">
    <location>
        <begin position="698"/>
        <end position="708"/>
    </location>
</feature>
<comment type="caution">
    <text evidence="8">The sequence shown here is derived from an EMBL/GenBank/DDBJ whole genome shotgun (WGS) entry which is preliminary data.</text>
</comment>
<evidence type="ECO:0000313" key="9">
    <source>
        <dbReference type="Proteomes" id="UP001235712"/>
    </source>
</evidence>
<dbReference type="InterPro" id="IPR050091">
    <property type="entry name" value="PKS_NRPS_Biosynth_Enz"/>
</dbReference>
<dbReference type="PROSITE" id="PS50075">
    <property type="entry name" value="CARRIER"/>
    <property type="match status" value="1"/>
</dbReference>
<dbReference type="InterPro" id="IPR001242">
    <property type="entry name" value="Condensation_dom"/>
</dbReference>
<dbReference type="InterPro" id="IPR020806">
    <property type="entry name" value="PKS_PP-bd"/>
</dbReference>
<dbReference type="InterPro" id="IPR014031">
    <property type="entry name" value="Ketoacyl_synth_C"/>
</dbReference>
<dbReference type="Pfam" id="PF00109">
    <property type="entry name" value="ketoacyl-synt"/>
    <property type="match status" value="1"/>
</dbReference>
<keyword evidence="4 8" id="KW-0808">Transferase</keyword>
<dbReference type="Proteomes" id="UP001235712">
    <property type="component" value="Unassembled WGS sequence"/>
</dbReference>
<dbReference type="EMBL" id="JAUSQZ010000001">
    <property type="protein sequence ID" value="MDP9830203.1"/>
    <property type="molecule type" value="Genomic_DNA"/>
</dbReference>
<accession>A0ABT9PBX5</accession>
<organism evidence="8 9">
    <name type="scientific">Kineosporia succinea</name>
    <dbReference type="NCBI Taxonomy" id="84632"/>
    <lineage>
        <taxon>Bacteria</taxon>
        <taxon>Bacillati</taxon>
        <taxon>Actinomycetota</taxon>
        <taxon>Actinomycetes</taxon>
        <taxon>Kineosporiales</taxon>
        <taxon>Kineosporiaceae</taxon>
        <taxon>Kineosporia</taxon>
    </lineage>
</organism>
<dbReference type="Gene3D" id="3.30.559.10">
    <property type="entry name" value="Chloramphenicol acetyltransferase-like domain"/>
    <property type="match status" value="1"/>
</dbReference>
<dbReference type="Pfam" id="PF00550">
    <property type="entry name" value="PP-binding"/>
    <property type="match status" value="1"/>
</dbReference>
<feature type="domain" description="Carrier" evidence="6">
    <location>
        <begin position="752"/>
        <end position="826"/>
    </location>
</feature>
<evidence type="ECO:0000256" key="2">
    <source>
        <dbReference type="ARBA" id="ARBA00022450"/>
    </source>
</evidence>
<dbReference type="PANTHER" id="PTHR43775:SF37">
    <property type="entry name" value="SI:DKEY-61P9.11"/>
    <property type="match status" value="1"/>
</dbReference>
<evidence type="ECO:0000313" key="8">
    <source>
        <dbReference type="EMBL" id="MDP9830203.1"/>
    </source>
</evidence>
<feature type="domain" description="Ketosynthase family 3 (KS3)" evidence="7">
    <location>
        <begin position="4"/>
        <end position="425"/>
    </location>
</feature>
<dbReference type="SMART" id="SM01294">
    <property type="entry name" value="PKS_PP_betabranch"/>
    <property type="match status" value="1"/>
</dbReference>
<proteinExistence type="predicted"/>
<evidence type="ECO:0000256" key="4">
    <source>
        <dbReference type="ARBA" id="ARBA00022679"/>
    </source>
</evidence>
<evidence type="ECO:0000256" key="1">
    <source>
        <dbReference type="ARBA" id="ARBA00001957"/>
    </source>
</evidence>
<keyword evidence="2" id="KW-0596">Phosphopantetheine</keyword>
<dbReference type="InterPro" id="IPR009081">
    <property type="entry name" value="PP-bd_ACP"/>
</dbReference>
<dbReference type="RefSeq" id="WP_307249152.1">
    <property type="nucleotide sequence ID" value="NZ_JAUSQZ010000001.1"/>
</dbReference>
<dbReference type="InterPro" id="IPR036736">
    <property type="entry name" value="ACP-like_sf"/>
</dbReference>
<dbReference type="Gene3D" id="3.30.70.3290">
    <property type="match status" value="2"/>
</dbReference>
<dbReference type="InterPro" id="IPR020841">
    <property type="entry name" value="PKS_Beta-ketoAc_synthase_dom"/>
</dbReference>
<dbReference type="InterPro" id="IPR032821">
    <property type="entry name" value="PKS_assoc"/>
</dbReference>
<dbReference type="InterPro" id="IPR016039">
    <property type="entry name" value="Thiolase-like"/>
</dbReference>
<keyword evidence="9" id="KW-1185">Reference proteome</keyword>
<dbReference type="SMART" id="SM00825">
    <property type="entry name" value="PKS_KS"/>
    <property type="match status" value="1"/>
</dbReference>
<dbReference type="Gene3D" id="3.30.559.30">
    <property type="entry name" value="Nonribosomal peptide synthetase, condensation domain"/>
    <property type="match status" value="1"/>
</dbReference>
<dbReference type="CDD" id="cd00833">
    <property type="entry name" value="PKS"/>
    <property type="match status" value="1"/>
</dbReference>
<dbReference type="Pfam" id="PF00668">
    <property type="entry name" value="Condensation"/>
    <property type="match status" value="1"/>
</dbReference>
<name>A0ABT9PBX5_9ACTN</name>
<dbReference type="SUPFAM" id="SSF47336">
    <property type="entry name" value="ACP-like"/>
    <property type="match status" value="1"/>
</dbReference>
<feature type="region of interest" description="Disordered" evidence="5">
    <location>
        <begin position="823"/>
        <end position="842"/>
    </location>
</feature>
<protein>
    <submittedName>
        <fullName evidence="8">Acyl transferase domain-containing protein</fullName>
    </submittedName>
</protein>
<dbReference type="InterPro" id="IPR023213">
    <property type="entry name" value="CAT-like_dom_sf"/>
</dbReference>
<keyword evidence="3" id="KW-0597">Phosphoprotein</keyword>
<sequence length="1286" mass="135117">MNDDDAVAVIGVSFELPGSSDWDSLVEVLAAGRDQVGPYPAERAAAMGLTRSEADGDGCWQPEIGVFDHRGFGLPRAEAELIDPRQRRMLTLAVAALENAGYSAAELRGSDAAVVVAGYCGILPSLVHLLAEPHRSSGRAFAGSLPANAAGRIAYHLDLRGPATVVDTACSSFLVALHQARTGLLQGPGRLALVGGYAAILGEIPARPAANEGMGVGSPSGRCRPFDAAADGIVAGEGGGFVLLKRLPEAISDGDTVHAVLRGGALNQDAGRSSGLSAPSPLAQAEVIEAAWRDSHVDPATVGYLEAHGTGTRIGDPIEMQALAHTYGRVEPDDGRRLVSSVKANLGHLDAMAGLAGLVRIIAQFRAGQIFPTANFRAVNPLIELGDAALEVADRTVPWTASSPRRAGLSSFGLSGTNAHLIVEEGPRVVAPGGSGQPRPVLLSAPGRDGLRRLAEQLHRTLGERECDLDAVAGVLSGGRQHFAHRHAWVATGIGDLREQIAGTLRGTPDRGTTPEPVVILLGTAGENSGSPEDLAVHPAAAAVLAEARACVPRGTWSAAQRNLLVGVAGYAAVRALEVPIDLVLAHGTGVLVRRHAEGHISLADALEHVASEPVASEPGASEPGVPEPVRLRAALDRFGGAVTLIDLTPGSALSLAASAAGSPHTVTVSLPDAFARLYVQGHDLDWAAGLGRPARRVELPGTPREEAPCWPEIEPADTRPVAAPPARAEPVAEAGAGPDIGPDIGPEIGPDIGSDIGSEVVRIAAEVLKEPVTENDDFFARGGDSLSGVVLVSMLNERFGTDLEVLDLFDFTDLRELADHLRPTSETTPARQLPDAAPRSWPLSGQQTAIWAAGALDGESDAYHVPAVFRLHGPVDETWLAVTLQQIVAGHDMLRCTLTDTHDGPRQVVAAAPHPAQALRRIEIDLSTETEEQARATLNARLATLIAEPLDPHNRPPTRFQLIRVRYRDAEREYLTLTFHHLFFDGSSWALVMDELAGLRPPVTHRSYLDHVASQREMLDGARGERLRAFWTDYLASASPGRLPHDHRPAHLVMTGASLAARLGAEPAAALQGLADRARCSLNMVVLAAWALLVSRLGGADDICVAMPVANRAAGDEAIIGCFVNTVPVRVRSSGLATFADLLHQVRSSSLQAISHGDYPTDHILRTAPRTARGALADTMLGLHRADTPRRLGTGTVLEPVDIQQTDAQFPLEMTVLSGPTGLELSLRVAVALIEPSTAATWLESYRTLLHQLATGGPATPLNSLIGPPPGAPSTDVPEFVFGGE</sequence>
<dbReference type="SUPFAM" id="SSF52777">
    <property type="entry name" value="CoA-dependent acyltransferases"/>
    <property type="match status" value="2"/>
</dbReference>
<dbReference type="Pfam" id="PF16197">
    <property type="entry name" value="KAsynt_C_assoc"/>
    <property type="match status" value="1"/>
</dbReference>
<dbReference type="SUPFAM" id="SSF53901">
    <property type="entry name" value="Thiolase-like"/>
    <property type="match status" value="1"/>
</dbReference>
<dbReference type="SMART" id="SM00823">
    <property type="entry name" value="PKS_PP"/>
    <property type="match status" value="1"/>
</dbReference>
<feature type="region of interest" description="Disordered" evidence="5">
    <location>
        <begin position="698"/>
        <end position="723"/>
    </location>
</feature>
<dbReference type="PROSITE" id="PS52004">
    <property type="entry name" value="KS3_2"/>
    <property type="match status" value="1"/>
</dbReference>
<evidence type="ECO:0000256" key="3">
    <source>
        <dbReference type="ARBA" id="ARBA00022553"/>
    </source>
</evidence>
<dbReference type="Gene3D" id="3.40.47.10">
    <property type="match status" value="1"/>
</dbReference>
<evidence type="ECO:0000259" key="6">
    <source>
        <dbReference type="PROSITE" id="PS50075"/>
    </source>
</evidence>
<evidence type="ECO:0000256" key="5">
    <source>
        <dbReference type="SAM" id="MobiDB-lite"/>
    </source>
</evidence>
<evidence type="ECO:0000259" key="7">
    <source>
        <dbReference type="PROSITE" id="PS52004"/>
    </source>
</evidence>